<gene>
    <name evidence="1" type="ORF">COLO4_38235</name>
</gene>
<organism evidence="1 2">
    <name type="scientific">Corchorus olitorius</name>
    <dbReference type="NCBI Taxonomy" id="93759"/>
    <lineage>
        <taxon>Eukaryota</taxon>
        <taxon>Viridiplantae</taxon>
        <taxon>Streptophyta</taxon>
        <taxon>Embryophyta</taxon>
        <taxon>Tracheophyta</taxon>
        <taxon>Spermatophyta</taxon>
        <taxon>Magnoliopsida</taxon>
        <taxon>eudicotyledons</taxon>
        <taxon>Gunneridae</taxon>
        <taxon>Pentapetalae</taxon>
        <taxon>rosids</taxon>
        <taxon>malvids</taxon>
        <taxon>Malvales</taxon>
        <taxon>Malvaceae</taxon>
        <taxon>Grewioideae</taxon>
        <taxon>Apeibeae</taxon>
        <taxon>Corchorus</taxon>
    </lineage>
</organism>
<evidence type="ECO:0000313" key="2">
    <source>
        <dbReference type="Proteomes" id="UP000187203"/>
    </source>
</evidence>
<dbReference type="EMBL" id="AWUE01024695">
    <property type="protein sequence ID" value="OMO50088.1"/>
    <property type="molecule type" value="Genomic_DNA"/>
</dbReference>
<comment type="caution">
    <text evidence="1">The sequence shown here is derived from an EMBL/GenBank/DDBJ whole genome shotgun (WGS) entry which is preliminary data.</text>
</comment>
<protein>
    <submittedName>
        <fullName evidence="1">Uncharacterized protein</fullName>
    </submittedName>
</protein>
<name>A0A1R3FW50_9ROSI</name>
<evidence type="ECO:0000313" key="1">
    <source>
        <dbReference type="EMBL" id="OMO50088.1"/>
    </source>
</evidence>
<dbReference type="Proteomes" id="UP000187203">
    <property type="component" value="Unassembled WGS sequence"/>
</dbReference>
<sequence>MAAPTWRVVKSSNSKSDKPTRYPCVAYTSAA</sequence>
<keyword evidence="2" id="KW-1185">Reference proteome</keyword>
<proteinExistence type="predicted"/>
<accession>A0A1R3FW50</accession>
<reference evidence="2" key="1">
    <citation type="submission" date="2013-09" db="EMBL/GenBank/DDBJ databases">
        <title>Corchorus olitorius genome sequencing.</title>
        <authorList>
            <person name="Alam M."/>
            <person name="Haque M.S."/>
            <person name="Islam M.S."/>
            <person name="Emdad E.M."/>
            <person name="Islam M.M."/>
            <person name="Ahmed B."/>
            <person name="Halim A."/>
            <person name="Hossen Q.M.M."/>
            <person name="Hossain M.Z."/>
            <person name="Ahmed R."/>
            <person name="Khan M.M."/>
            <person name="Islam R."/>
            <person name="Rashid M.M."/>
            <person name="Khan S.A."/>
            <person name="Rahman M.S."/>
            <person name="Alam M."/>
            <person name="Yahiya A.S."/>
            <person name="Khan M.S."/>
            <person name="Azam M.S."/>
            <person name="Haque T."/>
            <person name="Lashkar M.Z.H."/>
            <person name="Akhand A.I."/>
            <person name="Morshed G."/>
            <person name="Roy S."/>
            <person name="Uddin K.S."/>
            <person name="Rabeya T."/>
            <person name="Hossain A.S."/>
            <person name="Chowdhury A."/>
            <person name="Snigdha A.R."/>
            <person name="Mortoza M.S."/>
            <person name="Matin S.A."/>
            <person name="Hoque S.M.E."/>
            <person name="Islam M.K."/>
            <person name="Roy D.K."/>
            <person name="Haider R."/>
            <person name="Moosa M.M."/>
            <person name="Elias S.M."/>
            <person name="Hasan A.M."/>
            <person name="Jahan S."/>
            <person name="Shafiuddin M."/>
            <person name="Mahmood N."/>
            <person name="Shommy N.S."/>
        </authorList>
    </citation>
    <scope>NUCLEOTIDE SEQUENCE [LARGE SCALE GENOMIC DNA]</scope>
    <source>
        <strain evidence="2">cv. O-4</strain>
    </source>
</reference>
<dbReference type="AlphaFoldDB" id="A0A1R3FW50"/>